<evidence type="ECO:0000313" key="2">
    <source>
        <dbReference type="Proteomes" id="UP000641454"/>
    </source>
</evidence>
<keyword evidence="1" id="KW-0489">Methyltransferase</keyword>
<dbReference type="EMBL" id="JACRUL010000005">
    <property type="protein sequence ID" value="MBC5843585.1"/>
    <property type="molecule type" value="Genomic_DNA"/>
</dbReference>
<dbReference type="AlphaFoldDB" id="A0A923MYQ1"/>
<dbReference type="GO" id="GO:0032259">
    <property type="term" value="P:methylation"/>
    <property type="evidence" value="ECO:0007669"/>
    <property type="project" value="UniProtKB-KW"/>
</dbReference>
<reference evidence="1 2" key="1">
    <citation type="submission" date="2020-08" db="EMBL/GenBank/DDBJ databases">
        <title>Description of novel Flavobacterium F-392 isolate.</title>
        <authorList>
            <person name="Saticioglu I.B."/>
            <person name="Duman M."/>
            <person name="Altun S."/>
        </authorList>
    </citation>
    <scope>NUCLEOTIDE SEQUENCE [LARGE SCALE GENOMIC DNA]</scope>
    <source>
        <strain evidence="1 2">F-392</strain>
    </source>
</reference>
<organism evidence="1 2">
    <name type="scientific">Flavobacterium muglaense</name>
    <dbReference type="NCBI Taxonomy" id="2764716"/>
    <lineage>
        <taxon>Bacteria</taxon>
        <taxon>Pseudomonadati</taxon>
        <taxon>Bacteroidota</taxon>
        <taxon>Flavobacteriia</taxon>
        <taxon>Flavobacteriales</taxon>
        <taxon>Flavobacteriaceae</taxon>
        <taxon>Flavobacterium</taxon>
    </lineage>
</organism>
<gene>
    <name evidence="1" type="ORF">H8R25_03920</name>
</gene>
<evidence type="ECO:0000313" key="1">
    <source>
        <dbReference type="EMBL" id="MBC5843585.1"/>
    </source>
</evidence>
<name>A0A923MYQ1_9FLAO</name>
<proteinExistence type="predicted"/>
<dbReference type="Proteomes" id="UP000641454">
    <property type="component" value="Unassembled WGS sequence"/>
</dbReference>
<comment type="caution">
    <text evidence="1">The sequence shown here is derived from an EMBL/GenBank/DDBJ whole genome shotgun (WGS) entry which is preliminary data.</text>
</comment>
<keyword evidence="2" id="KW-1185">Reference proteome</keyword>
<keyword evidence="1" id="KW-0808">Transferase</keyword>
<dbReference type="SUPFAM" id="SSF53335">
    <property type="entry name" value="S-adenosyl-L-methionine-dependent methyltransferases"/>
    <property type="match status" value="1"/>
</dbReference>
<protein>
    <submittedName>
        <fullName evidence="1">Class I SAM-dependent methyltransferase</fullName>
    </submittedName>
</protein>
<dbReference type="Gene3D" id="3.40.50.150">
    <property type="entry name" value="Vaccinia Virus protein VP39"/>
    <property type="match status" value="1"/>
</dbReference>
<dbReference type="Pfam" id="PF13489">
    <property type="entry name" value="Methyltransf_23"/>
    <property type="match status" value="1"/>
</dbReference>
<sequence length="235" mass="27864">MFRKAINFLTKVFQSENQKETEFYKKMFVENSYWNSTEPNEEEKIRWKIIETFLKTMEFKKGFNNFSILDLGCGRGWLTNLLSDYGDVIGIEPVRPVVEYAKKIFPEIKFICGTSKDLLKNREIEKFDLIVTSEVIEHVPDNSKKQFIEDIFRLLNDNGHLIVTTPRKEAQKEWVKYSNPNQPIEDWILESELENLVTNNGFTKKMLDRFSISPDKGKPKIEIYQLWLFQKKTNE</sequence>
<dbReference type="RefSeq" id="WP_187017256.1">
    <property type="nucleotide sequence ID" value="NZ_JACRUK010000005.1"/>
</dbReference>
<dbReference type="GO" id="GO:0008168">
    <property type="term" value="F:methyltransferase activity"/>
    <property type="evidence" value="ECO:0007669"/>
    <property type="project" value="UniProtKB-KW"/>
</dbReference>
<dbReference type="CDD" id="cd02440">
    <property type="entry name" value="AdoMet_MTases"/>
    <property type="match status" value="1"/>
</dbReference>
<dbReference type="InterPro" id="IPR029063">
    <property type="entry name" value="SAM-dependent_MTases_sf"/>
</dbReference>
<accession>A0A923MYQ1</accession>
<dbReference type="PANTHER" id="PTHR43861">
    <property type="entry name" value="TRANS-ACONITATE 2-METHYLTRANSFERASE-RELATED"/>
    <property type="match status" value="1"/>
</dbReference>